<dbReference type="EC" id="3.2.1.15" evidence="3"/>
<dbReference type="RefSeq" id="XP_007923932.1">
    <property type="nucleotide sequence ID" value="XM_007925741.1"/>
</dbReference>
<keyword evidence="9 13" id="KW-0326">Glycosidase</keyword>
<dbReference type="PANTHER" id="PTHR31884:SF1">
    <property type="entry name" value="POLYGALACTURONASE"/>
    <property type="match status" value="1"/>
</dbReference>
<evidence type="ECO:0000256" key="4">
    <source>
        <dbReference type="ARBA" id="ARBA00022525"/>
    </source>
</evidence>
<keyword evidence="8" id="KW-1015">Disulfide bond</keyword>
<dbReference type="Gene3D" id="2.160.20.10">
    <property type="entry name" value="Single-stranded right-handed beta-helix, Pectin lyase-like"/>
    <property type="match status" value="1"/>
</dbReference>
<dbReference type="GO" id="GO:0004650">
    <property type="term" value="F:polygalacturonase activity"/>
    <property type="evidence" value="ECO:0007669"/>
    <property type="project" value="UniProtKB-EC"/>
</dbReference>
<evidence type="ECO:0000313" key="16">
    <source>
        <dbReference type="Proteomes" id="UP000016932"/>
    </source>
</evidence>
<evidence type="ECO:0000256" key="7">
    <source>
        <dbReference type="ARBA" id="ARBA00022801"/>
    </source>
</evidence>
<dbReference type="STRING" id="383855.M3AQA4"/>
<dbReference type="EMBL" id="KB446556">
    <property type="protein sequence ID" value="EME86776.1"/>
    <property type="molecule type" value="Genomic_DNA"/>
</dbReference>
<keyword evidence="16" id="KW-1185">Reference proteome</keyword>
<name>M3AQA4_PSEFD</name>
<feature type="chain" id="PRO_5005688815" description="endo-polygalacturonase" evidence="14">
    <location>
        <begin position="21"/>
        <end position="380"/>
    </location>
</feature>
<comment type="catalytic activity">
    <reaction evidence="11">
        <text>(1,4-alpha-D-galacturonosyl)n+m + H2O = (1,4-alpha-D-galacturonosyl)n + (1,4-alpha-D-galacturonosyl)m.</text>
        <dbReference type="EC" id="3.2.1.15"/>
    </reaction>
</comment>
<dbReference type="FunFam" id="2.160.20.10:FF:000002">
    <property type="entry name" value="Endopolygalacturonase D"/>
    <property type="match status" value="1"/>
</dbReference>
<proteinExistence type="inferred from homology"/>
<dbReference type="GO" id="GO:0071555">
    <property type="term" value="P:cell wall organization"/>
    <property type="evidence" value="ECO:0007669"/>
    <property type="project" value="UniProtKB-KW"/>
</dbReference>
<organism evidence="15 16">
    <name type="scientific">Pseudocercospora fijiensis (strain CIRAD86)</name>
    <name type="common">Black leaf streak disease fungus</name>
    <name type="synonym">Mycosphaerella fijiensis</name>
    <dbReference type="NCBI Taxonomy" id="383855"/>
    <lineage>
        <taxon>Eukaryota</taxon>
        <taxon>Fungi</taxon>
        <taxon>Dikarya</taxon>
        <taxon>Ascomycota</taxon>
        <taxon>Pezizomycotina</taxon>
        <taxon>Dothideomycetes</taxon>
        <taxon>Dothideomycetidae</taxon>
        <taxon>Mycosphaerellales</taxon>
        <taxon>Mycosphaerellaceae</taxon>
        <taxon>Pseudocercospora</taxon>
    </lineage>
</organism>
<comment type="similarity">
    <text evidence="2 13">Belongs to the glycosyl hydrolase 28 family.</text>
</comment>
<dbReference type="InterPro" id="IPR011050">
    <property type="entry name" value="Pectin_lyase_fold/virulence"/>
</dbReference>
<keyword evidence="5 14" id="KW-0732">Signal</keyword>
<accession>M3AQA4</accession>
<dbReference type="SMART" id="SM00710">
    <property type="entry name" value="PbH1"/>
    <property type="match status" value="7"/>
</dbReference>
<keyword evidence="10" id="KW-0961">Cell wall biogenesis/degradation</keyword>
<evidence type="ECO:0000256" key="9">
    <source>
        <dbReference type="ARBA" id="ARBA00023295"/>
    </source>
</evidence>
<dbReference type="Proteomes" id="UP000016932">
    <property type="component" value="Unassembled WGS sequence"/>
</dbReference>
<sequence>MSHSLLQAVLLAFAFGAVSCLATPVVRHEVLQAASLDKSATGCTFSGSDGASLVSKSKSSCSTIVLSSLAVPAGMTLDLTKLQDGTHVMFEGTTTFGYKEWDGPLVSVSGNRITVTGAPGSVLDGGGARWWDGQGKNGGKTKPKFFYAHKMTSSTISNIKIKDSPIQVFSIDQASNLNLNTITIDNSAGDSRHGHNTDGFNVGSSRGINIDRATVHSQDDCLAVNSGSDITFSNGYCSGGHGISIGSVGGHSDNSVSNVLVTNSKVVNSENGVRIKTVSGATGSVRGVTYRGITLSGITKHGIVIEQDYKNGGPTGIPTNGVSITGLTLNGVTGSVSSSATKIHILCGSGSCSNWSWKGVSISGGKKSSSCKNVPSGATC</sequence>
<keyword evidence="4" id="KW-0964">Secreted</keyword>
<feature type="signal peptide" evidence="14">
    <location>
        <begin position="1"/>
        <end position="20"/>
    </location>
</feature>
<evidence type="ECO:0000313" key="15">
    <source>
        <dbReference type="EMBL" id="EME86776.1"/>
    </source>
</evidence>
<dbReference type="Pfam" id="PF00295">
    <property type="entry name" value="Glyco_hydro_28"/>
    <property type="match status" value="1"/>
</dbReference>
<evidence type="ECO:0000256" key="10">
    <source>
        <dbReference type="ARBA" id="ARBA00023316"/>
    </source>
</evidence>
<keyword evidence="7 13" id="KW-0378">Hydrolase</keyword>
<feature type="active site" evidence="12">
    <location>
        <position position="241"/>
    </location>
</feature>
<dbReference type="InterPro" id="IPR000743">
    <property type="entry name" value="Glyco_hydro_28"/>
</dbReference>
<evidence type="ECO:0000256" key="3">
    <source>
        <dbReference type="ARBA" id="ARBA00012736"/>
    </source>
</evidence>
<keyword evidence="6" id="KW-0677">Repeat</keyword>
<evidence type="ECO:0000256" key="11">
    <source>
        <dbReference type="ARBA" id="ARBA00034074"/>
    </source>
</evidence>
<evidence type="ECO:0000256" key="5">
    <source>
        <dbReference type="ARBA" id="ARBA00022729"/>
    </source>
</evidence>
<dbReference type="AlphaFoldDB" id="M3AQA4"/>
<dbReference type="PROSITE" id="PS00502">
    <property type="entry name" value="POLYGALACTURONASE"/>
    <property type="match status" value="1"/>
</dbReference>
<dbReference type="GO" id="GO:0005576">
    <property type="term" value="C:extracellular region"/>
    <property type="evidence" value="ECO:0007669"/>
    <property type="project" value="UniProtKB-SubCell"/>
</dbReference>
<dbReference type="GeneID" id="19334881"/>
<comment type="subcellular location">
    <subcellularLocation>
        <location evidence="1">Secreted</location>
    </subcellularLocation>
</comment>
<dbReference type="SUPFAM" id="SSF51126">
    <property type="entry name" value="Pectin lyase-like"/>
    <property type="match status" value="1"/>
</dbReference>
<dbReference type="InterPro" id="IPR012334">
    <property type="entry name" value="Pectin_lyas_fold"/>
</dbReference>
<evidence type="ECO:0000256" key="8">
    <source>
        <dbReference type="ARBA" id="ARBA00023157"/>
    </source>
</evidence>
<dbReference type="PANTHER" id="PTHR31884">
    <property type="entry name" value="POLYGALACTURONASE"/>
    <property type="match status" value="1"/>
</dbReference>
<evidence type="ECO:0000256" key="12">
    <source>
        <dbReference type="PROSITE-ProRule" id="PRU10052"/>
    </source>
</evidence>
<evidence type="ECO:0000256" key="14">
    <source>
        <dbReference type="SAM" id="SignalP"/>
    </source>
</evidence>
<dbReference type="HOGENOM" id="CLU_040116_0_0_1"/>
<evidence type="ECO:0000256" key="6">
    <source>
        <dbReference type="ARBA" id="ARBA00022737"/>
    </source>
</evidence>
<dbReference type="eggNOG" id="ENOG502QTAW">
    <property type="taxonomic scope" value="Eukaryota"/>
</dbReference>
<evidence type="ECO:0000256" key="2">
    <source>
        <dbReference type="ARBA" id="ARBA00008834"/>
    </source>
</evidence>
<dbReference type="OrthoDB" id="1546079at2759"/>
<evidence type="ECO:0000256" key="1">
    <source>
        <dbReference type="ARBA" id="ARBA00004613"/>
    </source>
</evidence>
<evidence type="ECO:0000256" key="13">
    <source>
        <dbReference type="RuleBase" id="RU361169"/>
    </source>
</evidence>
<dbReference type="GO" id="GO:0045490">
    <property type="term" value="P:pectin catabolic process"/>
    <property type="evidence" value="ECO:0007669"/>
    <property type="project" value="TreeGrafter"/>
</dbReference>
<reference evidence="15 16" key="1">
    <citation type="journal article" date="2012" name="PLoS Pathog.">
        <title>Diverse lifestyles and strategies of plant pathogenesis encoded in the genomes of eighteen Dothideomycetes fungi.</title>
        <authorList>
            <person name="Ohm R.A."/>
            <person name="Feau N."/>
            <person name="Henrissat B."/>
            <person name="Schoch C.L."/>
            <person name="Horwitz B.A."/>
            <person name="Barry K.W."/>
            <person name="Condon B.J."/>
            <person name="Copeland A.C."/>
            <person name="Dhillon B."/>
            <person name="Glaser F."/>
            <person name="Hesse C.N."/>
            <person name="Kosti I."/>
            <person name="LaButti K."/>
            <person name="Lindquist E.A."/>
            <person name="Lucas S."/>
            <person name="Salamov A.A."/>
            <person name="Bradshaw R.E."/>
            <person name="Ciuffetti L."/>
            <person name="Hamelin R.C."/>
            <person name="Kema G.H.J."/>
            <person name="Lawrence C."/>
            <person name="Scott J.A."/>
            <person name="Spatafora J.W."/>
            <person name="Turgeon B.G."/>
            <person name="de Wit P.J.G.M."/>
            <person name="Zhong S."/>
            <person name="Goodwin S.B."/>
            <person name="Grigoriev I.V."/>
        </authorList>
    </citation>
    <scope>NUCLEOTIDE SEQUENCE [LARGE SCALE GENOMIC DNA]</scope>
    <source>
        <strain evidence="15 16">CIRAD86</strain>
    </source>
</reference>
<dbReference type="InterPro" id="IPR050434">
    <property type="entry name" value="Glycosyl_hydrlase_28"/>
</dbReference>
<dbReference type="KEGG" id="pfj:MYCFIDRAFT_186861"/>
<gene>
    <name evidence="15" type="ORF">MYCFIDRAFT_186861</name>
</gene>
<protein>
    <recommendedName>
        <fullName evidence="3">endo-polygalacturonase</fullName>
        <ecNumber evidence="3">3.2.1.15</ecNumber>
    </recommendedName>
</protein>
<dbReference type="VEuPathDB" id="FungiDB:MYCFIDRAFT_186861"/>
<dbReference type="InterPro" id="IPR006626">
    <property type="entry name" value="PbH1"/>
</dbReference>